<name>A0AAV2KJX2_KNICA</name>
<keyword evidence="3" id="KW-1185">Reference proteome</keyword>
<accession>A0AAV2KJX2</accession>
<feature type="compositionally biased region" description="Acidic residues" evidence="1">
    <location>
        <begin position="63"/>
        <end position="78"/>
    </location>
</feature>
<sequence length="87" mass="9731">MELGGRGLQNRSRWEGAAEQHLELLQCSVWATAPRITFQTSYADRTLRGASSPVQDLALSLDPDLDWAPESTETEEQELSPKSDFTH</sequence>
<evidence type="ECO:0000256" key="1">
    <source>
        <dbReference type="SAM" id="MobiDB-lite"/>
    </source>
</evidence>
<feature type="region of interest" description="Disordered" evidence="1">
    <location>
        <begin position="61"/>
        <end position="87"/>
    </location>
</feature>
<proteinExistence type="predicted"/>
<evidence type="ECO:0000313" key="2">
    <source>
        <dbReference type="EMBL" id="CAL1589240.1"/>
    </source>
</evidence>
<organism evidence="2 3">
    <name type="scientific">Knipowitschia caucasica</name>
    <name type="common">Caucasian dwarf goby</name>
    <name type="synonym">Pomatoschistus caucasicus</name>
    <dbReference type="NCBI Taxonomy" id="637954"/>
    <lineage>
        <taxon>Eukaryota</taxon>
        <taxon>Metazoa</taxon>
        <taxon>Chordata</taxon>
        <taxon>Craniata</taxon>
        <taxon>Vertebrata</taxon>
        <taxon>Euteleostomi</taxon>
        <taxon>Actinopterygii</taxon>
        <taxon>Neopterygii</taxon>
        <taxon>Teleostei</taxon>
        <taxon>Neoteleostei</taxon>
        <taxon>Acanthomorphata</taxon>
        <taxon>Gobiaria</taxon>
        <taxon>Gobiiformes</taxon>
        <taxon>Gobioidei</taxon>
        <taxon>Gobiidae</taxon>
        <taxon>Gobiinae</taxon>
        <taxon>Knipowitschia</taxon>
    </lineage>
</organism>
<protein>
    <submittedName>
        <fullName evidence="2">Uncharacterized protein</fullName>
    </submittedName>
</protein>
<gene>
    <name evidence="2" type="ORF">KC01_LOCUS18884</name>
</gene>
<evidence type="ECO:0000313" key="3">
    <source>
        <dbReference type="Proteomes" id="UP001497482"/>
    </source>
</evidence>
<dbReference type="AlphaFoldDB" id="A0AAV2KJX2"/>
<dbReference type="Proteomes" id="UP001497482">
    <property type="component" value="Chromosome 18"/>
</dbReference>
<dbReference type="EMBL" id="OZ035840">
    <property type="protein sequence ID" value="CAL1589240.1"/>
    <property type="molecule type" value="Genomic_DNA"/>
</dbReference>
<reference evidence="2 3" key="1">
    <citation type="submission" date="2024-04" db="EMBL/GenBank/DDBJ databases">
        <authorList>
            <person name="Waldvogel A.-M."/>
            <person name="Schoenle A."/>
        </authorList>
    </citation>
    <scope>NUCLEOTIDE SEQUENCE [LARGE SCALE GENOMIC DNA]</scope>
</reference>